<keyword evidence="1" id="KW-0812">Transmembrane</keyword>
<evidence type="ECO:0000313" key="2">
    <source>
        <dbReference type="EMBL" id="MBB5998757.1"/>
    </source>
</evidence>
<accession>A0A841E4H6</accession>
<proteinExistence type="predicted"/>
<keyword evidence="1" id="KW-1133">Transmembrane helix</keyword>
<protein>
    <submittedName>
        <fullName evidence="2">Uncharacterized protein</fullName>
    </submittedName>
</protein>
<sequence>MLISAVRNYVKARVDVVRQRLRENRGDDAGMSTLEIAVIALGLLLAATAVVAAITAAVESRLEGIQ</sequence>
<dbReference type="InterPro" id="IPR012902">
    <property type="entry name" value="N_methyl_site"/>
</dbReference>
<name>A0A841E4H6_9ACTN</name>
<evidence type="ECO:0000313" key="3">
    <source>
        <dbReference type="Proteomes" id="UP000578077"/>
    </source>
</evidence>
<dbReference type="Proteomes" id="UP000578077">
    <property type="component" value="Unassembled WGS sequence"/>
</dbReference>
<comment type="caution">
    <text evidence="2">The sequence shown here is derived from an EMBL/GenBank/DDBJ whole genome shotgun (WGS) entry which is preliminary data.</text>
</comment>
<dbReference type="EMBL" id="JACHLY010000001">
    <property type="protein sequence ID" value="MBB5998757.1"/>
    <property type="molecule type" value="Genomic_DNA"/>
</dbReference>
<dbReference type="RefSeq" id="WP_184635228.1">
    <property type="nucleotide sequence ID" value="NZ_BAABKT010000013.1"/>
</dbReference>
<reference evidence="2 3" key="1">
    <citation type="submission" date="2020-08" db="EMBL/GenBank/DDBJ databases">
        <title>Sequencing the genomes of 1000 actinobacteria strains.</title>
        <authorList>
            <person name="Klenk H.-P."/>
        </authorList>
    </citation>
    <scope>NUCLEOTIDE SEQUENCE [LARGE SCALE GENOMIC DNA]</scope>
    <source>
        <strain evidence="2 3">DSM 44593</strain>
    </source>
</reference>
<dbReference type="PROSITE" id="PS00409">
    <property type="entry name" value="PROKAR_NTER_METHYL"/>
    <property type="match status" value="1"/>
</dbReference>
<keyword evidence="1" id="KW-0472">Membrane</keyword>
<dbReference type="AlphaFoldDB" id="A0A841E4H6"/>
<organism evidence="2 3">
    <name type="scientific">Streptomonospora salina</name>
    <dbReference type="NCBI Taxonomy" id="104205"/>
    <lineage>
        <taxon>Bacteria</taxon>
        <taxon>Bacillati</taxon>
        <taxon>Actinomycetota</taxon>
        <taxon>Actinomycetes</taxon>
        <taxon>Streptosporangiales</taxon>
        <taxon>Nocardiopsidaceae</taxon>
        <taxon>Streptomonospora</taxon>
    </lineage>
</organism>
<gene>
    <name evidence="2" type="ORF">HNR25_002508</name>
</gene>
<keyword evidence="3" id="KW-1185">Reference proteome</keyword>
<feature type="transmembrane region" description="Helical" evidence="1">
    <location>
        <begin position="36"/>
        <end position="58"/>
    </location>
</feature>
<evidence type="ECO:0000256" key="1">
    <source>
        <dbReference type="SAM" id="Phobius"/>
    </source>
</evidence>